<dbReference type="GO" id="GO:0008641">
    <property type="term" value="F:ubiquitin-like modifier activating enzyme activity"/>
    <property type="evidence" value="ECO:0007669"/>
    <property type="project" value="InterPro"/>
</dbReference>
<evidence type="ECO:0000256" key="13">
    <source>
        <dbReference type="ARBA" id="ARBA00078531"/>
    </source>
</evidence>
<dbReference type="RefSeq" id="WP_280946182.1">
    <property type="nucleotide sequence ID" value="NZ_CP123764.1"/>
</dbReference>
<dbReference type="InterPro" id="IPR045886">
    <property type="entry name" value="ThiF/MoeB/HesA"/>
</dbReference>
<evidence type="ECO:0000256" key="12">
    <source>
        <dbReference type="ARBA" id="ARBA00075328"/>
    </source>
</evidence>
<name>A0AAW7X3P2_9GAMM</name>
<comment type="function">
    <text evidence="7">Catalyzes the adenylation by ATP of the carboxyl group of the C-terminal glycine of sulfur carrier protein MoaD.</text>
</comment>
<dbReference type="Pfam" id="PF00899">
    <property type="entry name" value="ThiF"/>
    <property type="match status" value="1"/>
</dbReference>
<accession>A0AAW7X3P2</accession>
<dbReference type="FunFam" id="3.40.50.720:FF:000033">
    <property type="entry name" value="Adenylyltransferase and sulfurtransferase MOCS3"/>
    <property type="match status" value="1"/>
</dbReference>
<dbReference type="PANTHER" id="PTHR10953:SF102">
    <property type="entry name" value="ADENYLYLTRANSFERASE AND SULFURTRANSFERASE MOCS3"/>
    <property type="match status" value="1"/>
</dbReference>
<feature type="domain" description="THIF-type NAD/FAD binding fold" evidence="14">
    <location>
        <begin position="9"/>
        <end position="244"/>
    </location>
</feature>
<keyword evidence="3" id="KW-0808">Transferase</keyword>
<dbReference type="GO" id="GO:0008146">
    <property type="term" value="F:sulfotransferase activity"/>
    <property type="evidence" value="ECO:0007669"/>
    <property type="project" value="TreeGrafter"/>
</dbReference>
<comment type="pathway">
    <text evidence="1">Cofactor biosynthesis; molybdopterin biosynthesis.</text>
</comment>
<proteinExistence type="inferred from homology"/>
<comment type="catalytic activity">
    <reaction evidence="6">
        <text>[molybdopterin-synthase sulfur-carrier protein]-C-terminal Gly-Gly + ATP + H(+) = [molybdopterin-synthase sulfur-carrier protein]-C-terminal Gly-Gly-AMP + diphosphate</text>
        <dbReference type="Rhea" id="RHEA:43616"/>
        <dbReference type="Rhea" id="RHEA-COMP:12159"/>
        <dbReference type="Rhea" id="RHEA-COMP:12202"/>
        <dbReference type="ChEBI" id="CHEBI:15378"/>
        <dbReference type="ChEBI" id="CHEBI:30616"/>
        <dbReference type="ChEBI" id="CHEBI:33019"/>
        <dbReference type="ChEBI" id="CHEBI:90618"/>
        <dbReference type="ChEBI" id="CHEBI:90778"/>
        <dbReference type="EC" id="2.7.7.80"/>
    </reaction>
</comment>
<evidence type="ECO:0000256" key="9">
    <source>
        <dbReference type="ARBA" id="ARBA00066884"/>
    </source>
</evidence>
<evidence type="ECO:0000256" key="3">
    <source>
        <dbReference type="ARBA" id="ARBA00022679"/>
    </source>
</evidence>
<evidence type="ECO:0000256" key="8">
    <source>
        <dbReference type="ARBA" id="ARBA00063809"/>
    </source>
</evidence>
<dbReference type="GO" id="GO:0004792">
    <property type="term" value="F:thiosulfate-cyanide sulfurtransferase activity"/>
    <property type="evidence" value="ECO:0007669"/>
    <property type="project" value="TreeGrafter"/>
</dbReference>
<dbReference type="CDD" id="cd00757">
    <property type="entry name" value="ThiF_MoeB_HesA_family"/>
    <property type="match status" value="1"/>
</dbReference>
<keyword evidence="5" id="KW-0067">ATP-binding</keyword>
<evidence type="ECO:0000256" key="11">
    <source>
        <dbReference type="ARBA" id="ARBA00075110"/>
    </source>
</evidence>
<evidence type="ECO:0000256" key="7">
    <source>
        <dbReference type="ARBA" id="ARBA00055169"/>
    </source>
</evidence>
<comment type="subunit">
    <text evidence="8">Homodimer. Forms a stable heterotetrameric complex of 2 MoeB and 2 MoaD during adenylation of MoaD.</text>
</comment>
<reference evidence="15" key="1">
    <citation type="submission" date="2023-07" db="EMBL/GenBank/DDBJ databases">
        <title>Genome content predicts the carbon catabolic preferences of heterotrophic bacteria.</title>
        <authorList>
            <person name="Gralka M."/>
        </authorList>
    </citation>
    <scope>NUCLEOTIDE SEQUENCE</scope>
    <source>
        <strain evidence="15">I3M17_2</strain>
    </source>
</reference>
<dbReference type="EC" id="2.7.7.80" evidence="9"/>
<evidence type="ECO:0000256" key="1">
    <source>
        <dbReference type="ARBA" id="ARBA00005046"/>
    </source>
</evidence>
<evidence type="ECO:0000256" key="4">
    <source>
        <dbReference type="ARBA" id="ARBA00022741"/>
    </source>
</evidence>
<dbReference type="NCBIfam" id="NF004281">
    <property type="entry name" value="PRK05690.1"/>
    <property type="match status" value="1"/>
</dbReference>
<keyword evidence="15" id="KW-0548">Nucleotidyltransferase</keyword>
<dbReference type="PANTHER" id="PTHR10953">
    <property type="entry name" value="UBIQUITIN-ACTIVATING ENZYME E1"/>
    <property type="match status" value="1"/>
</dbReference>
<evidence type="ECO:0000256" key="2">
    <source>
        <dbReference type="ARBA" id="ARBA00009919"/>
    </source>
</evidence>
<sequence>MNDDQLLRYSRHIMLPQVDIAGQERICHGRVLVVGVGGLGSPAALYLAASGVGTLVLVDDDTVEISNLQRQIAHTEHRIGENKAESAAKAIADLNTTTQVEVFTSRLSEHALGEQIQRADVVLDCTDNFTTRKQINALCVQMQTPLVSGAAIRLEGQITVFDKRDAESPCYQCLYQLTDDENLSCSQSGVLSPLVGVVGAMQALEALKVLGKFGTPLVGRLGLYDAVFGEWRYMKLKRDTQCEVCATI</sequence>
<protein>
    <recommendedName>
        <fullName evidence="10">Molybdopterin-synthase adenylyltransferase</fullName>
        <ecNumber evidence="9">2.7.7.80</ecNumber>
    </recommendedName>
    <alternativeName>
        <fullName evidence="13">MoaD protein adenylase</fullName>
    </alternativeName>
    <alternativeName>
        <fullName evidence="11">Molybdopterin-converting factor subunit 1 adenylase</fullName>
    </alternativeName>
    <alternativeName>
        <fullName evidence="12">Sulfur carrier protein MoaD adenylyltransferase</fullName>
    </alternativeName>
</protein>
<evidence type="ECO:0000313" key="15">
    <source>
        <dbReference type="EMBL" id="MDO6422189.1"/>
    </source>
</evidence>
<evidence type="ECO:0000259" key="14">
    <source>
        <dbReference type="Pfam" id="PF00899"/>
    </source>
</evidence>
<organism evidence="15 16">
    <name type="scientific">Saccharophagus degradans</name>
    <dbReference type="NCBI Taxonomy" id="86304"/>
    <lineage>
        <taxon>Bacteria</taxon>
        <taxon>Pseudomonadati</taxon>
        <taxon>Pseudomonadota</taxon>
        <taxon>Gammaproteobacteria</taxon>
        <taxon>Cellvibrionales</taxon>
        <taxon>Cellvibrionaceae</taxon>
        <taxon>Saccharophagus</taxon>
    </lineage>
</organism>
<dbReference type="EMBL" id="JAUOPB010000004">
    <property type="protein sequence ID" value="MDO6422189.1"/>
    <property type="molecule type" value="Genomic_DNA"/>
</dbReference>
<dbReference type="SUPFAM" id="SSF69572">
    <property type="entry name" value="Activating enzymes of the ubiquitin-like proteins"/>
    <property type="match status" value="1"/>
</dbReference>
<dbReference type="GO" id="GO:0005524">
    <property type="term" value="F:ATP binding"/>
    <property type="evidence" value="ECO:0007669"/>
    <property type="project" value="UniProtKB-KW"/>
</dbReference>
<dbReference type="InterPro" id="IPR035985">
    <property type="entry name" value="Ubiquitin-activating_enz"/>
</dbReference>
<dbReference type="Gene3D" id="3.40.50.720">
    <property type="entry name" value="NAD(P)-binding Rossmann-like Domain"/>
    <property type="match status" value="1"/>
</dbReference>
<dbReference type="AlphaFoldDB" id="A0AAW7X3P2"/>
<evidence type="ECO:0000256" key="5">
    <source>
        <dbReference type="ARBA" id="ARBA00022840"/>
    </source>
</evidence>
<evidence type="ECO:0000256" key="10">
    <source>
        <dbReference type="ARBA" id="ARBA00073635"/>
    </source>
</evidence>
<dbReference type="GO" id="GO:0061605">
    <property type="term" value="F:molybdopterin-synthase adenylyltransferase activity"/>
    <property type="evidence" value="ECO:0007669"/>
    <property type="project" value="UniProtKB-EC"/>
</dbReference>
<dbReference type="InterPro" id="IPR000594">
    <property type="entry name" value="ThiF_NAD_FAD-bd"/>
</dbReference>
<evidence type="ECO:0000313" key="16">
    <source>
        <dbReference type="Proteomes" id="UP001169760"/>
    </source>
</evidence>
<comment type="similarity">
    <text evidence="2">Belongs to the HesA/MoeB/ThiF family.</text>
</comment>
<evidence type="ECO:0000256" key="6">
    <source>
        <dbReference type="ARBA" id="ARBA00052218"/>
    </source>
</evidence>
<keyword evidence="4" id="KW-0547">Nucleotide-binding</keyword>
<gene>
    <name evidence="15" type="primary">moeB</name>
    <name evidence="15" type="ORF">Q4521_06870</name>
</gene>
<dbReference type="Proteomes" id="UP001169760">
    <property type="component" value="Unassembled WGS sequence"/>
</dbReference>
<dbReference type="GO" id="GO:0005829">
    <property type="term" value="C:cytosol"/>
    <property type="evidence" value="ECO:0007669"/>
    <property type="project" value="TreeGrafter"/>
</dbReference>
<comment type="caution">
    <text evidence="15">The sequence shown here is derived from an EMBL/GenBank/DDBJ whole genome shotgun (WGS) entry which is preliminary data.</text>
</comment>